<protein>
    <submittedName>
        <fullName evidence="1">Uncharacterized protein</fullName>
    </submittedName>
</protein>
<reference evidence="1 2" key="1">
    <citation type="journal article" date="2016" name="Nat. Commun.">
        <title>Thousands of microbial genomes shed light on interconnected biogeochemical processes in an aquifer system.</title>
        <authorList>
            <person name="Anantharaman K."/>
            <person name="Brown C.T."/>
            <person name="Hug L.A."/>
            <person name="Sharon I."/>
            <person name="Castelle C.J."/>
            <person name="Probst A.J."/>
            <person name="Thomas B.C."/>
            <person name="Singh A."/>
            <person name="Wilkins M.J."/>
            <person name="Karaoz U."/>
            <person name="Brodie E.L."/>
            <person name="Williams K.H."/>
            <person name="Hubbard S.S."/>
            <person name="Banfield J.F."/>
        </authorList>
    </citation>
    <scope>NUCLEOTIDE SEQUENCE [LARGE SCALE GENOMIC DNA]</scope>
</reference>
<gene>
    <name evidence="1" type="ORF">A3A87_09830</name>
</gene>
<proteinExistence type="predicted"/>
<dbReference type="EMBL" id="MFTC01000076">
    <property type="protein sequence ID" value="OGI50256.1"/>
    <property type="molecule type" value="Genomic_DNA"/>
</dbReference>
<evidence type="ECO:0000313" key="1">
    <source>
        <dbReference type="EMBL" id="OGI50256.1"/>
    </source>
</evidence>
<comment type="caution">
    <text evidence="1">The sequence shown here is derived from an EMBL/GenBank/DDBJ whole genome shotgun (WGS) entry which is preliminary data.</text>
</comment>
<accession>A0A1F6TYS5</accession>
<name>A0A1F6TYS5_9PROT</name>
<evidence type="ECO:0000313" key="2">
    <source>
        <dbReference type="Proteomes" id="UP000179037"/>
    </source>
</evidence>
<organism evidence="1 2">
    <name type="scientific">Candidatus Muproteobacteria bacterium RIFCSPLOWO2_01_FULL_60_18</name>
    <dbReference type="NCBI Taxonomy" id="1817768"/>
    <lineage>
        <taxon>Bacteria</taxon>
        <taxon>Pseudomonadati</taxon>
        <taxon>Pseudomonadota</taxon>
        <taxon>Candidatus Muproteobacteria</taxon>
    </lineage>
</organism>
<dbReference type="Proteomes" id="UP000179037">
    <property type="component" value="Unassembled WGS sequence"/>
</dbReference>
<dbReference type="AlphaFoldDB" id="A0A1F6TYS5"/>
<sequence>MQGVQCAPFDNMARDTRPTSLIIEISSPPPRRGRVKEGVNLTLPLALFPPGVHENHVHPLGGEKIHQTFSCFRLAPSREGEDFYYRAATDSPPSREGKKFHGAFCVTCG</sequence>